<evidence type="ECO:0000313" key="2">
    <source>
        <dbReference type="EMBL" id="GAW26641.1"/>
    </source>
</evidence>
<organism evidence="2">
    <name type="scientific">Rosellinia necatrix</name>
    <name type="common">White root-rot fungus</name>
    <dbReference type="NCBI Taxonomy" id="77044"/>
    <lineage>
        <taxon>Eukaryota</taxon>
        <taxon>Fungi</taxon>
        <taxon>Dikarya</taxon>
        <taxon>Ascomycota</taxon>
        <taxon>Pezizomycotina</taxon>
        <taxon>Sordariomycetes</taxon>
        <taxon>Xylariomycetidae</taxon>
        <taxon>Xylariales</taxon>
        <taxon>Xylariaceae</taxon>
        <taxon>Rosellinia</taxon>
    </lineage>
</organism>
<proteinExistence type="predicted"/>
<name>A0A1S8A9A0_ROSNE</name>
<dbReference type="OrthoDB" id="191139at2759"/>
<dbReference type="STRING" id="77044.A0A1S8A9A0"/>
<accession>A0A1S8A9A0</accession>
<gene>
    <name evidence="2" type="ORF">SAMD00023353_4000760</name>
</gene>
<evidence type="ECO:0000256" key="1">
    <source>
        <dbReference type="SAM" id="MobiDB-lite"/>
    </source>
</evidence>
<feature type="region of interest" description="Disordered" evidence="1">
    <location>
        <begin position="113"/>
        <end position="142"/>
    </location>
</feature>
<dbReference type="EMBL" id="DF977485">
    <property type="protein sequence ID" value="GAW26641.1"/>
    <property type="molecule type" value="Genomic_DNA"/>
</dbReference>
<evidence type="ECO:0000313" key="3">
    <source>
        <dbReference type="Proteomes" id="UP000054516"/>
    </source>
</evidence>
<reference evidence="2" key="1">
    <citation type="submission" date="2016-03" db="EMBL/GenBank/DDBJ databases">
        <title>Draft genome sequence of Rosellinia necatrix.</title>
        <authorList>
            <person name="Kanematsu S."/>
        </authorList>
    </citation>
    <scope>NUCLEOTIDE SEQUENCE [LARGE SCALE GENOMIC DNA]</scope>
    <source>
        <strain evidence="2">W97</strain>
    </source>
</reference>
<protein>
    <submittedName>
        <fullName evidence="2">Putative short-chain dehydrogenase</fullName>
    </submittedName>
</protein>
<dbReference type="AlphaFoldDB" id="A0A1S8A9A0"/>
<keyword evidence="3" id="KW-1185">Reference proteome</keyword>
<dbReference type="Proteomes" id="UP000054516">
    <property type="component" value="Unassembled WGS sequence"/>
</dbReference>
<sequence length="160" mass="16646">MNAGARVLHAPGPRATARHQYCLSGLGTYLHADGVASVAPEPREHSTPTSSAPRGALVPGLLRGTLAVPAAGYGAYTNLFAGFSPEVTLEGSGEFVAPWGKFWCVSQEMIDGGPDPRRRVATGPRGGSGTGVRPRLGRMSDELGEPGHVVEQTGWLACIN</sequence>